<evidence type="ECO:0000256" key="4">
    <source>
        <dbReference type="ARBA" id="ARBA00022692"/>
    </source>
</evidence>
<dbReference type="PANTHER" id="PTHR47737">
    <property type="entry name" value="GLYCINE BETAINE/PROLINE BETAINE TRANSPORT SYSTEM PERMEASE PROTEIN PROW"/>
    <property type="match status" value="1"/>
</dbReference>
<dbReference type="GO" id="GO:0015226">
    <property type="term" value="F:carnitine transmembrane transporter activity"/>
    <property type="evidence" value="ECO:0007669"/>
    <property type="project" value="TreeGrafter"/>
</dbReference>
<feature type="transmembrane region" description="Helical" evidence="7">
    <location>
        <begin position="20"/>
        <end position="37"/>
    </location>
</feature>
<dbReference type="GO" id="GO:0005275">
    <property type="term" value="F:amine transmembrane transporter activity"/>
    <property type="evidence" value="ECO:0007669"/>
    <property type="project" value="TreeGrafter"/>
</dbReference>
<organism evidence="9 10">
    <name type="scientific">Allorhizobium borbori</name>
    <dbReference type="NCBI Taxonomy" id="485907"/>
    <lineage>
        <taxon>Bacteria</taxon>
        <taxon>Pseudomonadati</taxon>
        <taxon>Pseudomonadota</taxon>
        <taxon>Alphaproteobacteria</taxon>
        <taxon>Hyphomicrobiales</taxon>
        <taxon>Rhizobiaceae</taxon>
        <taxon>Rhizobium/Agrobacterium group</taxon>
        <taxon>Allorhizobium</taxon>
    </lineage>
</organism>
<feature type="domain" description="ABC transmembrane type-1" evidence="8">
    <location>
        <begin position="471"/>
        <end position="650"/>
    </location>
</feature>
<dbReference type="AlphaFoldDB" id="A0A7W6K7S0"/>
<proteinExistence type="inferred from homology"/>
<keyword evidence="6 7" id="KW-0472">Membrane</keyword>
<dbReference type="Proteomes" id="UP000584824">
    <property type="component" value="Unassembled WGS sequence"/>
</dbReference>
<evidence type="ECO:0000313" key="10">
    <source>
        <dbReference type="Proteomes" id="UP000584824"/>
    </source>
</evidence>
<dbReference type="FunFam" id="1.10.3720.10:FF:000001">
    <property type="entry name" value="Glycine betaine ABC transporter, permease"/>
    <property type="match status" value="1"/>
</dbReference>
<feature type="domain" description="ABC transmembrane type-1" evidence="8">
    <location>
        <begin position="151"/>
        <end position="331"/>
    </location>
</feature>
<keyword evidence="5 7" id="KW-1133">Transmembrane helix</keyword>
<dbReference type="Pfam" id="PF00528">
    <property type="entry name" value="BPD_transp_1"/>
    <property type="match status" value="2"/>
</dbReference>
<accession>A0A7W6K7S0</accession>
<sequence length="662" mass="70796">MAILTSDLPDAGIKRLVRSWPAIWGCALVAVFGLYLLRDEFPSAVTFRADTVIPFSDGMTMLMVWLKANISWLTRSITDILGVPLDFALGLFAKNLKFGAGANAVIFPRLSWLGVCIAAFLAGHAFGGRRLAALVGGCFLYIALFGKWQSAMLTLALIAIAVPACIVTGVVIGIWAWRNPKVDRVLVSPVLDLMQTIPTFAYLIPMLLLFGNSPVSAMIATAIFATPPMVRATMLGLSRVPSDLGDFGDMAGCTPRQKLWQVLLPSARPTLMVGVNQVIMLSLNMVIIASMIGAGGLGYDVLLALRALKVGEAMEAGLAIVALAIALDRLSQAMATSGQAKKSGDLASRPFYRRHIHLTLAIAALVVTTLGSLYIPALAAIPKDMTLTTAPLWKDALNWVTVNLFDVIEAFRVSLILYVLNPVRAICEGFPWLGAVALVGLAGYQLGGSRLALIVGGLTAFCAFAGLWEKTMATVYLCGISVVLSCLIGIPIGLMAARSDRVEKIVTPIIDTLQVLPSFCFIIPVVMLFRVGDVTAMIATVSFAIVPAIRYTNHGIRQVPPTLIEAALVSGCTRRQILWRVQLPVALPEIMLGVSQTILMALAMIIICAMIGTRDLGQEVFIALSKADSGRGIVAGLAIAFIGIVADRLFGAMAARRRERVH</sequence>
<dbReference type="InterPro" id="IPR000515">
    <property type="entry name" value="MetI-like"/>
</dbReference>
<feature type="transmembrane region" description="Helical" evidence="7">
    <location>
        <begin position="474"/>
        <end position="497"/>
    </location>
</feature>
<evidence type="ECO:0000313" key="9">
    <source>
        <dbReference type="EMBL" id="MBB4105680.1"/>
    </source>
</evidence>
<feature type="transmembrane region" description="Helical" evidence="7">
    <location>
        <begin position="632"/>
        <end position="650"/>
    </location>
</feature>
<dbReference type="GO" id="GO:0043190">
    <property type="term" value="C:ATP-binding cassette (ABC) transporter complex"/>
    <property type="evidence" value="ECO:0007669"/>
    <property type="project" value="TreeGrafter"/>
</dbReference>
<dbReference type="GO" id="GO:0031460">
    <property type="term" value="P:glycine betaine transport"/>
    <property type="evidence" value="ECO:0007669"/>
    <property type="project" value="TreeGrafter"/>
</dbReference>
<feature type="transmembrane region" description="Helical" evidence="7">
    <location>
        <begin position="278"/>
        <end position="297"/>
    </location>
</feature>
<dbReference type="InterPro" id="IPR035906">
    <property type="entry name" value="MetI-like_sf"/>
</dbReference>
<dbReference type="PANTHER" id="PTHR47737:SF1">
    <property type="entry name" value="GLYCINE BETAINE_PROLINE BETAINE TRANSPORT SYSTEM PERMEASE PROTEIN PROW"/>
    <property type="match status" value="1"/>
</dbReference>
<keyword evidence="4 7" id="KW-0812">Transmembrane</keyword>
<gene>
    <name evidence="9" type="ORF">GGQ66_004268</name>
</gene>
<dbReference type="CDD" id="cd06261">
    <property type="entry name" value="TM_PBP2"/>
    <property type="match status" value="2"/>
</dbReference>
<reference evidence="9 10" key="1">
    <citation type="submission" date="2020-08" db="EMBL/GenBank/DDBJ databases">
        <title>Genomic Encyclopedia of Type Strains, Phase IV (KMG-IV): sequencing the most valuable type-strain genomes for metagenomic binning, comparative biology and taxonomic classification.</title>
        <authorList>
            <person name="Goeker M."/>
        </authorList>
    </citation>
    <scope>NUCLEOTIDE SEQUENCE [LARGE SCALE GENOMIC DNA]</scope>
    <source>
        <strain evidence="9 10">DSM 26385</strain>
    </source>
</reference>
<keyword evidence="2 7" id="KW-0813">Transport</keyword>
<dbReference type="Gene3D" id="1.10.3720.10">
    <property type="entry name" value="MetI-like"/>
    <property type="match status" value="2"/>
</dbReference>
<dbReference type="RefSeq" id="WP_183795375.1">
    <property type="nucleotide sequence ID" value="NZ_JACIDU010000027.1"/>
</dbReference>
<dbReference type="SUPFAM" id="SSF161098">
    <property type="entry name" value="MetI-like"/>
    <property type="match status" value="2"/>
</dbReference>
<feature type="transmembrane region" description="Helical" evidence="7">
    <location>
        <begin position="197"/>
        <end position="225"/>
    </location>
</feature>
<feature type="transmembrane region" description="Helical" evidence="7">
    <location>
        <begin position="509"/>
        <end position="528"/>
    </location>
</feature>
<feature type="transmembrane region" description="Helical" evidence="7">
    <location>
        <begin position="131"/>
        <end position="148"/>
    </location>
</feature>
<keyword evidence="10" id="KW-1185">Reference proteome</keyword>
<evidence type="ECO:0000256" key="2">
    <source>
        <dbReference type="ARBA" id="ARBA00022448"/>
    </source>
</evidence>
<comment type="subcellular location">
    <subcellularLocation>
        <location evidence="1 7">Cell membrane</location>
        <topology evidence="1 7">Multi-pass membrane protein</topology>
    </subcellularLocation>
</comment>
<evidence type="ECO:0000256" key="3">
    <source>
        <dbReference type="ARBA" id="ARBA00022475"/>
    </source>
</evidence>
<feature type="transmembrane region" description="Helical" evidence="7">
    <location>
        <begin position="155"/>
        <end position="177"/>
    </location>
</feature>
<comment type="caution">
    <text evidence="9">The sequence shown here is derived from an EMBL/GenBank/DDBJ whole genome shotgun (WGS) entry which is preliminary data.</text>
</comment>
<name>A0A7W6K7S0_9HYPH</name>
<dbReference type="PROSITE" id="PS50928">
    <property type="entry name" value="ABC_TM1"/>
    <property type="match status" value="2"/>
</dbReference>
<dbReference type="GO" id="GO:0015871">
    <property type="term" value="P:choline transport"/>
    <property type="evidence" value="ECO:0007669"/>
    <property type="project" value="TreeGrafter"/>
</dbReference>
<feature type="transmembrane region" description="Helical" evidence="7">
    <location>
        <begin position="590"/>
        <end position="612"/>
    </location>
</feature>
<dbReference type="EMBL" id="JACIDU010000027">
    <property type="protein sequence ID" value="MBB4105680.1"/>
    <property type="molecule type" value="Genomic_DNA"/>
</dbReference>
<feature type="transmembrane region" description="Helical" evidence="7">
    <location>
        <begin position="105"/>
        <end position="125"/>
    </location>
</feature>
<evidence type="ECO:0000259" key="8">
    <source>
        <dbReference type="PROSITE" id="PS50928"/>
    </source>
</evidence>
<feature type="transmembrane region" description="Helical" evidence="7">
    <location>
        <begin position="72"/>
        <end position="93"/>
    </location>
</feature>
<comment type="similarity">
    <text evidence="7">Belongs to the binding-protein-dependent transport system permease family.</text>
</comment>
<evidence type="ECO:0000256" key="1">
    <source>
        <dbReference type="ARBA" id="ARBA00004651"/>
    </source>
</evidence>
<evidence type="ECO:0000256" key="5">
    <source>
        <dbReference type="ARBA" id="ARBA00022989"/>
    </source>
</evidence>
<evidence type="ECO:0000256" key="6">
    <source>
        <dbReference type="ARBA" id="ARBA00023136"/>
    </source>
</evidence>
<protein>
    <submittedName>
        <fullName evidence="9">Glycine betaine/proline transport system permease protein</fullName>
    </submittedName>
</protein>
<feature type="transmembrane region" description="Helical" evidence="7">
    <location>
        <begin position="356"/>
        <end position="381"/>
    </location>
</feature>
<evidence type="ECO:0000256" key="7">
    <source>
        <dbReference type="RuleBase" id="RU363032"/>
    </source>
</evidence>
<keyword evidence="3" id="KW-1003">Cell membrane</keyword>
<feature type="transmembrane region" description="Helical" evidence="7">
    <location>
        <begin position="451"/>
        <end position="468"/>
    </location>
</feature>
<feature type="transmembrane region" description="Helical" evidence="7">
    <location>
        <begin position="423"/>
        <end position="444"/>
    </location>
</feature>